<evidence type="ECO:0000313" key="2">
    <source>
        <dbReference type="EMBL" id="AVP99325.1"/>
    </source>
</evidence>
<feature type="domain" description="AAA+ ATPase" evidence="1">
    <location>
        <begin position="436"/>
        <end position="714"/>
    </location>
</feature>
<dbReference type="KEGG" id="xba:C7S18_20070"/>
<dbReference type="PANTHER" id="PTHR38467:SF1">
    <property type="entry name" value="CONJUGATIVE TRANSFER: ASSEMBLY"/>
    <property type="match status" value="1"/>
</dbReference>
<dbReference type="AlphaFoldDB" id="A0A2P1PWV7"/>
<sequence length="808" mass="89396">MSASTSIPERAVHRGEFFPVQAFDPDSGLFLLDGAVGFGVVLAPIAGGGDLLRDKLLVALNQPFPAGTVLSICRFASPDVQTYLLDFQARRRQQTNALLQQAARQRAQFLKQGANPSGRLASARSSQILITVRLPIDQRDLDDQATDAYQLRLSFEQALRSAQVSIRTLDAPRYVRFMNVLLNHGPQASWRGELDGQYDPEQPIADQLLDADTHIDLSSPFEIKLGADTTVCLLHPKRLPDELPFGTALRYLCDTQSGVRGIREPCLISCNILYEDHDRRAAALRADELYATNQADKGISKYFPENRERLNSIKIMNESLKQGDRIVKVSLGLAVFAPDRERARAAATNAQTYWRELGMQLMFDAFALGPLWQNLMPFCADPVGQGFLKRYRTMTTRHALALAPLLGSWRGTGSPTISLLARDGELMAICPFDSQSGKNFYIAAKTGAGKSFFANELVLNLRQQGGRVYIIDAGKSYHNLAQRLEGAFVDFNAETPIGLNPFPLVRDWRDEEDMLVAIFETMATSKLPLSDYQRAALRQLLGQLFEQHGADTTVDLVATALHGAEDPRLSDLAVQLHPFTSAGAYGRYFNGPNTLDLSNAFSVYEVQGLEHREALQRVVLLQLMYQINADIYHGDVGVRKLLLIDEAWAMLAKPEMASFIFSFYRRIRKHGGSVGIITQSVADLYESSSGNAMTGGRVIAENSASIYLLAQKPESIQAAAATGRLPFSDWQLHQLRSVHTEPGAYSEIFCMTEYGAGIGRLVVSPNDALLYSTDPRDRADLERHRRSGLSLADAIQAVLAERATQRPQ</sequence>
<dbReference type="PANTHER" id="PTHR38467">
    <property type="match status" value="1"/>
</dbReference>
<protein>
    <submittedName>
        <fullName evidence="2">Type IV secretion system protein TraC</fullName>
    </submittedName>
</protein>
<evidence type="ECO:0000313" key="3">
    <source>
        <dbReference type="Proteomes" id="UP000241074"/>
    </source>
</evidence>
<reference evidence="2 3" key="2">
    <citation type="submission" date="2018-03" db="EMBL/GenBank/DDBJ databases">
        <authorList>
            <person name="Keele B.F."/>
        </authorList>
    </citation>
    <scope>NUCLEOTIDE SEQUENCE [LARGE SCALE GENOMIC DNA]</scope>
    <source>
        <strain evidence="2 3">D13</strain>
    </source>
</reference>
<gene>
    <name evidence="2" type="primary">traC</name>
    <name evidence="2" type="ORF">C7S18_20070</name>
</gene>
<dbReference type="InterPro" id="IPR003593">
    <property type="entry name" value="AAA+_ATPase"/>
</dbReference>
<dbReference type="RefSeq" id="WP_106893243.1">
    <property type="nucleotide sequence ID" value="NZ_CP027860.1"/>
</dbReference>
<dbReference type="InterPro" id="IPR027417">
    <property type="entry name" value="P-loop_NTPase"/>
</dbReference>
<dbReference type="SUPFAM" id="SSF52540">
    <property type="entry name" value="P-loop containing nucleoside triphosphate hydrolases"/>
    <property type="match status" value="1"/>
</dbReference>
<dbReference type="OrthoDB" id="9816422at2"/>
<dbReference type="Pfam" id="PF19044">
    <property type="entry name" value="P-loop_TraG"/>
    <property type="match status" value="2"/>
</dbReference>
<dbReference type="InterPro" id="IPR014117">
    <property type="entry name" value="TraC-F-type"/>
</dbReference>
<dbReference type="InterPro" id="IPR043964">
    <property type="entry name" value="P-loop_TraG"/>
</dbReference>
<dbReference type="Gene3D" id="3.40.50.300">
    <property type="entry name" value="P-loop containing nucleotide triphosphate hydrolases"/>
    <property type="match status" value="1"/>
</dbReference>
<keyword evidence="3" id="KW-1185">Reference proteome</keyword>
<dbReference type="CDD" id="cd01127">
    <property type="entry name" value="TrwB_TraG_TraD_VirD4"/>
    <property type="match status" value="1"/>
</dbReference>
<name>A0A2P1PWV7_9GAMM</name>
<evidence type="ECO:0000259" key="1">
    <source>
        <dbReference type="SMART" id="SM00382"/>
    </source>
</evidence>
<dbReference type="EMBL" id="CP027860">
    <property type="protein sequence ID" value="AVP99325.1"/>
    <property type="molecule type" value="Genomic_DNA"/>
</dbReference>
<accession>A0A2P1PWV7</accession>
<dbReference type="Gene3D" id="1.10.8.730">
    <property type="match status" value="1"/>
</dbReference>
<dbReference type="Pfam" id="PF11130">
    <property type="entry name" value="TraC_F_IV"/>
    <property type="match status" value="1"/>
</dbReference>
<proteinExistence type="predicted"/>
<dbReference type="InterPro" id="IPR053155">
    <property type="entry name" value="F-pilin_assembly_TraC"/>
</dbReference>
<dbReference type="InterPro" id="IPR025955">
    <property type="entry name" value="TraC/Conjuga_ATPase"/>
</dbReference>
<dbReference type="NCBIfam" id="TIGR02746">
    <property type="entry name" value="TraC-F-type"/>
    <property type="match status" value="1"/>
</dbReference>
<dbReference type="Proteomes" id="UP000241074">
    <property type="component" value="Chromosome"/>
</dbReference>
<dbReference type="SMART" id="SM00382">
    <property type="entry name" value="AAA"/>
    <property type="match status" value="1"/>
</dbReference>
<reference evidence="2 3" key="1">
    <citation type="submission" date="2018-03" db="EMBL/GenBank/DDBJ databases">
        <title>Ahniella affigens gen. nov., sp. nov., a gammaproteobacterium isolated from sandy soil near a stream.</title>
        <authorList>
            <person name="Ko Y."/>
            <person name="Kim J.-H."/>
        </authorList>
    </citation>
    <scope>NUCLEOTIDE SEQUENCE [LARGE SCALE GENOMIC DNA]</scope>
    <source>
        <strain evidence="2 3">D13</strain>
    </source>
</reference>
<organism evidence="2 3">
    <name type="scientific">Ahniella affigens</name>
    <dbReference type="NCBI Taxonomy" id="2021234"/>
    <lineage>
        <taxon>Bacteria</taxon>
        <taxon>Pseudomonadati</taxon>
        <taxon>Pseudomonadota</taxon>
        <taxon>Gammaproteobacteria</taxon>
        <taxon>Lysobacterales</taxon>
        <taxon>Rhodanobacteraceae</taxon>
        <taxon>Ahniella</taxon>
    </lineage>
</organism>